<evidence type="ECO:0000313" key="1">
    <source>
        <dbReference type="EMBL" id="CAG8740410.1"/>
    </source>
</evidence>
<sequence>MKITAIVRMNQEDPTIISYLRVKAFVLLNTSISHQIDQIDTGDKKKLTHTPSSKVNATSIKHLELKYDNLPVTGIDVMASSITTDVFRNENGQSILDFCLDKYLREKEPNSF</sequence>
<accession>A0A9N9IM25</accession>
<dbReference type="AlphaFoldDB" id="A0A9N9IM25"/>
<organism evidence="1 2">
    <name type="scientific">Funneliformis caledonium</name>
    <dbReference type="NCBI Taxonomy" id="1117310"/>
    <lineage>
        <taxon>Eukaryota</taxon>
        <taxon>Fungi</taxon>
        <taxon>Fungi incertae sedis</taxon>
        <taxon>Mucoromycota</taxon>
        <taxon>Glomeromycotina</taxon>
        <taxon>Glomeromycetes</taxon>
        <taxon>Glomerales</taxon>
        <taxon>Glomeraceae</taxon>
        <taxon>Funneliformis</taxon>
    </lineage>
</organism>
<gene>
    <name evidence="1" type="ORF">FCALED_LOCUS15572</name>
</gene>
<dbReference type="OrthoDB" id="2341031at2759"/>
<dbReference type="EMBL" id="CAJVPQ010014744">
    <property type="protein sequence ID" value="CAG8740410.1"/>
    <property type="molecule type" value="Genomic_DNA"/>
</dbReference>
<protein>
    <submittedName>
        <fullName evidence="1">9484_t:CDS:1</fullName>
    </submittedName>
</protein>
<dbReference type="Proteomes" id="UP000789570">
    <property type="component" value="Unassembled WGS sequence"/>
</dbReference>
<keyword evidence="2" id="KW-1185">Reference proteome</keyword>
<evidence type="ECO:0000313" key="2">
    <source>
        <dbReference type="Proteomes" id="UP000789570"/>
    </source>
</evidence>
<reference evidence="1" key="1">
    <citation type="submission" date="2021-06" db="EMBL/GenBank/DDBJ databases">
        <authorList>
            <person name="Kallberg Y."/>
            <person name="Tangrot J."/>
            <person name="Rosling A."/>
        </authorList>
    </citation>
    <scope>NUCLEOTIDE SEQUENCE</scope>
    <source>
        <strain evidence="1">UK204</strain>
    </source>
</reference>
<proteinExistence type="predicted"/>
<name>A0A9N9IM25_9GLOM</name>
<comment type="caution">
    <text evidence="1">The sequence shown here is derived from an EMBL/GenBank/DDBJ whole genome shotgun (WGS) entry which is preliminary data.</text>
</comment>